<evidence type="ECO:0000256" key="1">
    <source>
        <dbReference type="SAM" id="Phobius"/>
    </source>
</evidence>
<sequence length="295" mass="33745">MGIKPLFSGNNSSTKTHSISEMLLNNAILSETIETQALSSQNIKLKDPEGIIPNGIYKVFSLEKSIKVFMAFVETFIFMGALIIALLFGLKATWFKLENNIAPWTWFIVPVGSMGLSLTLFVLDLIEYLGIKKSIVMYRDSIKAGAVSTPPFISLLYRKLMMKQVRKTWLVVAILFYVGLFTVILWALQNQKWGELDWKTWIHKSFPNPNTVVYILCGIMSLVLVLFVINTIIRKKRMVDIQSFFGNESLDYNSLQEDKSKAHRFWAKVFFISVLVLLVLPFIIWILIKKFGGKK</sequence>
<reference evidence="3" key="1">
    <citation type="submission" date="2018-06" db="EMBL/GenBank/DDBJ databases">
        <title>Complete genome sequences of Mycoplasma anatis, M. anseris and M. cloacale type strains.</title>
        <authorList>
            <person name="Grozner D."/>
            <person name="Forro B."/>
            <person name="Sulyok K.M."/>
            <person name="Marton S."/>
            <person name="Kreizinger Z."/>
            <person name="Banyai K."/>
            <person name="Gyuranecz M."/>
        </authorList>
    </citation>
    <scope>NUCLEOTIDE SEQUENCE [LARGE SCALE GENOMIC DNA]</scope>
    <source>
        <strain evidence="3">ATCC 49234</strain>
    </source>
</reference>
<dbReference type="EMBL" id="CP030140">
    <property type="protein sequence ID" value="AWX69594.1"/>
    <property type="molecule type" value="Genomic_DNA"/>
</dbReference>
<dbReference type="Proteomes" id="UP000250218">
    <property type="component" value="Chromosome"/>
</dbReference>
<evidence type="ECO:0000313" key="2">
    <source>
        <dbReference type="EMBL" id="AWX69594.1"/>
    </source>
</evidence>
<keyword evidence="1" id="KW-0812">Transmembrane</keyword>
<name>A0A2Z4NDC4_9BACT</name>
<dbReference type="NCBIfam" id="NF045846">
    <property type="entry name" value="MSC0882_dom"/>
    <property type="match status" value="1"/>
</dbReference>
<accession>A0A2Z4NDC4</accession>
<feature type="transmembrane region" description="Helical" evidence="1">
    <location>
        <begin position="101"/>
        <end position="123"/>
    </location>
</feature>
<organism evidence="2 3">
    <name type="scientific">[Mycoplasma] anseris</name>
    <dbReference type="NCBI Taxonomy" id="92400"/>
    <lineage>
        <taxon>Bacteria</taxon>
        <taxon>Bacillati</taxon>
        <taxon>Mycoplasmatota</taxon>
        <taxon>Mycoplasmoidales</taxon>
        <taxon>Metamycoplasmataceae</taxon>
        <taxon>Metamycoplasma</taxon>
    </lineage>
</organism>
<dbReference type="AlphaFoldDB" id="A0A2Z4NDC4"/>
<keyword evidence="3" id="KW-1185">Reference proteome</keyword>
<evidence type="ECO:0000313" key="3">
    <source>
        <dbReference type="Proteomes" id="UP000250218"/>
    </source>
</evidence>
<dbReference type="RefSeq" id="WP_033179032.1">
    <property type="nucleotide sequence ID" value="NZ_CP030140.1"/>
</dbReference>
<proteinExistence type="predicted"/>
<dbReference type="InterPro" id="IPR059214">
    <property type="entry name" value="MSC_0882-like"/>
</dbReference>
<keyword evidence="1" id="KW-0472">Membrane</keyword>
<gene>
    <name evidence="2" type="ORF">DP065_02440</name>
</gene>
<keyword evidence="1" id="KW-1133">Transmembrane helix</keyword>
<feature type="transmembrane region" description="Helical" evidence="1">
    <location>
        <begin position="68"/>
        <end position="89"/>
    </location>
</feature>
<feature type="transmembrane region" description="Helical" evidence="1">
    <location>
        <begin position="168"/>
        <end position="188"/>
    </location>
</feature>
<feature type="transmembrane region" description="Helical" evidence="1">
    <location>
        <begin position="212"/>
        <end position="233"/>
    </location>
</feature>
<protein>
    <submittedName>
        <fullName evidence="2">Uncharacterized protein</fullName>
    </submittedName>
</protein>
<dbReference type="KEGG" id="mane:DP065_02440"/>
<feature type="transmembrane region" description="Helical" evidence="1">
    <location>
        <begin position="265"/>
        <end position="288"/>
    </location>
</feature>